<comment type="caution">
    <text evidence="1">The sequence shown here is derived from an EMBL/GenBank/DDBJ whole genome shotgun (WGS) entry which is preliminary data.</text>
</comment>
<name>A0A8X6J973_TRICU</name>
<dbReference type="AlphaFoldDB" id="A0A8X6J973"/>
<accession>A0A8X6J973</accession>
<evidence type="ECO:0000313" key="2">
    <source>
        <dbReference type="Proteomes" id="UP000887116"/>
    </source>
</evidence>
<gene>
    <name evidence="1" type="ORF">TNCT_294951</name>
</gene>
<dbReference type="Proteomes" id="UP000887116">
    <property type="component" value="Unassembled WGS sequence"/>
</dbReference>
<sequence>MGREGDIKYLLNPSKWPPGENTTSLLYRTPYSHEKSIVAWHLHHTLAYHWHVHGNLYSSKIFLQFHNRVEMCPHPCYSSRSVISSGIYIIQLAFVSQVGSGWCDC</sequence>
<reference evidence="1" key="1">
    <citation type="submission" date="2020-07" db="EMBL/GenBank/DDBJ databases">
        <title>Multicomponent nature underlies the extraordinary mechanical properties of spider dragline silk.</title>
        <authorList>
            <person name="Kono N."/>
            <person name="Nakamura H."/>
            <person name="Mori M."/>
            <person name="Yoshida Y."/>
            <person name="Ohtoshi R."/>
            <person name="Malay A.D."/>
            <person name="Moran D.A.P."/>
            <person name="Tomita M."/>
            <person name="Numata K."/>
            <person name="Arakawa K."/>
        </authorList>
    </citation>
    <scope>NUCLEOTIDE SEQUENCE</scope>
</reference>
<evidence type="ECO:0000313" key="1">
    <source>
        <dbReference type="EMBL" id="GFQ97290.1"/>
    </source>
</evidence>
<dbReference type="EMBL" id="BMAO01014810">
    <property type="protein sequence ID" value="GFQ97290.1"/>
    <property type="molecule type" value="Genomic_DNA"/>
</dbReference>
<organism evidence="1 2">
    <name type="scientific">Trichonephila clavata</name>
    <name type="common">Joro spider</name>
    <name type="synonym">Nephila clavata</name>
    <dbReference type="NCBI Taxonomy" id="2740835"/>
    <lineage>
        <taxon>Eukaryota</taxon>
        <taxon>Metazoa</taxon>
        <taxon>Ecdysozoa</taxon>
        <taxon>Arthropoda</taxon>
        <taxon>Chelicerata</taxon>
        <taxon>Arachnida</taxon>
        <taxon>Araneae</taxon>
        <taxon>Araneomorphae</taxon>
        <taxon>Entelegynae</taxon>
        <taxon>Araneoidea</taxon>
        <taxon>Nephilidae</taxon>
        <taxon>Trichonephila</taxon>
    </lineage>
</organism>
<keyword evidence="2" id="KW-1185">Reference proteome</keyword>
<protein>
    <submittedName>
        <fullName evidence="1">Uncharacterized protein</fullName>
    </submittedName>
</protein>
<proteinExistence type="predicted"/>